<feature type="domain" description="Acyl-CoA dehydrogenase/oxidase C-terminal" evidence="7">
    <location>
        <begin position="233"/>
        <end position="379"/>
    </location>
</feature>
<feature type="domain" description="Acyl-CoA oxidase/dehydrogenase middle" evidence="8">
    <location>
        <begin position="126"/>
        <end position="214"/>
    </location>
</feature>
<sequence>MAMELTETPERLAFVEAIRDFARRECGTREQRAALTAGGTESHSRLMNDKIASLGWSGVALPEEYGGAGGGVTDACLLLEELTYGRVPVFGLGISMIVAKTVERFGTEEQRHRIIGGFCRGEVSSVAMSEPDSGSDVASLTCRARRTDDGYVIDGQKTWISCAHYAERIQLVCRTDTSGPKHSGLTMLEVPTDADGLTIRPIETLGGREVNDVYFTGTRVRAANVIGTEGQAWTQLTAGLNFERLVCAAIFLGHARRAFEDALEYVNGREQFGRPIGSFQVIAHRIADLATELECCRALVYDVARRVDADPERQLPREASMAKLKVTETAKRIAIEGMQMMGGAGYTTEYEMERHLRTTIISTVFAGTSEIQREIIAKAYRR</sequence>
<dbReference type="InterPro" id="IPR046373">
    <property type="entry name" value="Acyl-CoA_Oxase/DH_mid-dom_sf"/>
</dbReference>
<keyword evidence="4 6" id="KW-0274">FAD</keyword>
<dbReference type="InterPro" id="IPR009100">
    <property type="entry name" value="AcylCoA_DH/oxidase_NM_dom_sf"/>
</dbReference>
<keyword evidence="5 6" id="KW-0560">Oxidoreductase</keyword>
<evidence type="ECO:0000256" key="5">
    <source>
        <dbReference type="ARBA" id="ARBA00023002"/>
    </source>
</evidence>
<dbReference type="InterPro" id="IPR013786">
    <property type="entry name" value="AcylCoA_DH/ox_N"/>
</dbReference>
<dbReference type="InterPro" id="IPR006091">
    <property type="entry name" value="Acyl-CoA_Oxase/DH_mid-dom"/>
</dbReference>
<dbReference type="InterPro" id="IPR009075">
    <property type="entry name" value="AcylCo_DH/oxidase_C"/>
</dbReference>
<name>A0A1I4ZG27_PSUAM</name>
<dbReference type="Pfam" id="PF02771">
    <property type="entry name" value="Acyl-CoA_dh_N"/>
    <property type="match status" value="1"/>
</dbReference>
<dbReference type="EMBL" id="FOUY01000015">
    <property type="protein sequence ID" value="SFN49221.1"/>
    <property type="molecule type" value="Genomic_DNA"/>
</dbReference>
<dbReference type="Pfam" id="PF02770">
    <property type="entry name" value="Acyl-CoA_dh_M"/>
    <property type="match status" value="1"/>
</dbReference>
<protein>
    <submittedName>
        <fullName evidence="10">Acyl-CoA dehydrogenase</fullName>
    </submittedName>
</protein>
<dbReference type="Pfam" id="PF00441">
    <property type="entry name" value="Acyl-CoA_dh_1"/>
    <property type="match status" value="1"/>
</dbReference>
<evidence type="ECO:0000313" key="11">
    <source>
        <dbReference type="Proteomes" id="UP000199614"/>
    </source>
</evidence>
<evidence type="ECO:0000256" key="3">
    <source>
        <dbReference type="ARBA" id="ARBA00022630"/>
    </source>
</evidence>
<organism evidence="10 11">
    <name type="scientific">Pseudonocardia ammonioxydans</name>
    <dbReference type="NCBI Taxonomy" id="260086"/>
    <lineage>
        <taxon>Bacteria</taxon>
        <taxon>Bacillati</taxon>
        <taxon>Actinomycetota</taxon>
        <taxon>Actinomycetes</taxon>
        <taxon>Pseudonocardiales</taxon>
        <taxon>Pseudonocardiaceae</taxon>
        <taxon>Pseudonocardia</taxon>
    </lineage>
</organism>
<dbReference type="AlphaFoldDB" id="A0A1I4ZG27"/>
<feature type="domain" description="Acyl-CoA dehydrogenase/oxidase N-terminal" evidence="9">
    <location>
        <begin position="8"/>
        <end position="122"/>
    </location>
</feature>
<dbReference type="GO" id="GO:0003995">
    <property type="term" value="F:acyl-CoA dehydrogenase activity"/>
    <property type="evidence" value="ECO:0007669"/>
    <property type="project" value="InterPro"/>
</dbReference>
<evidence type="ECO:0000313" key="10">
    <source>
        <dbReference type="EMBL" id="SFN49221.1"/>
    </source>
</evidence>
<keyword evidence="11" id="KW-1185">Reference proteome</keyword>
<evidence type="ECO:0000259" key="9">
    <source>
        <dbReference type="Pfam" id="PF02771"/>
    </source>
</evidence>
<dbReference type="InterPro" id="IPR036250">
    <property type="entry name" value="AcylCo_DH-like_C"/>
</dbReference>
<dbReference type="GO" id="GO:0050660">
    <property type="term" value="F:flavin adenine dinucleotide binding"/>
    <property type="evidence" value="ECO:0007669"/>
    <property type="project" value="InterPro"/>
</dbReference>
<evidence type="ECO:0000256" key="6">
    <source>
        <dbReference type="RuleBase" id="RU362125"/>
    </source>
</evidence>
<evidence type="ECO:0000256" key="4">
    <source>
        <dbReference type="ARBA" id="ARBA00022827"/>
    </source>
</evidence>
<dbReference type="InterPro" id="IPR037069">
    <property type="entry name" value="AcylCoA_DH/ox_N_sf"/>
</dbReference>
<evidence type="ECO:0000256" key="2">
    <source>
        <dbReference type="ARBA" id="ARBA00009347"/>
    </source>
</evidence>
<evidence type="ECO:0000259" key="7">
    <source>
        <dbReference type="Pfam" id="PF00441"/>
    </source>
</evidence>
<dbReference type="PANTHER" id="PTHR43884:SF20">
    <property type="entry name" value="ACYL-COA DEHYDROGENASE FADE28"/>
    <property type="match status" value="1"/>
</dbReference>
<dbReference type="Proteomes" id="UP000199614">
    <property type="component" value="Unassembled WGS sequence"/>
</dbReference>
<dbReference type="FunFam" id="1.20.140.10:FF:000001">
    <property type="entry name" value="Acyl-CoA dehydrogenase"/>
    <property type="match status" value="1"/>
</dbReference>
<dbReference type="OrthoDB" id="3205875at2"/>
<gene>
    <name evidence="10" type="ORF">SAMN05216207_101561</name>
</gene>
<dbReference type="InterPro" id="IPR006089">
    <property type="entry name" value="Acyl-CoA_DH_CS"/>
</dbReference>
<keyword evidence="3 6" id="KW-0285">Flavoprotein</keyword>
<dbReference type="RefSeq" id="WP_093343780.1">
    <property type="nucleotide sequence ID" value="NZ_FOUY01000015.1"/>
</dbReference>
<reference evidence="10 11" key="1">
    <citation type="submission" date="2016-10" db="EMBL/GenBank/DDBJ databases">
        <authorList>
            <person name="de Groot N.N."/>
        </authorList>
    </citation>
    <scope>NUCLEOTIDE SEQUENCE [LARGE SCALE GENOMIC DNA]</scope>
    <source>
        <strain evidence="10 11">CGMCC 4.1877</strain>
    </source>
</reference>
<comment type="cofactor">
    <cofactor evidence="1 6">
        <name>FAD</name>
        <dbReference type="ChEBI" id="CHEBI:57692"/>
    </cofactor>
</comment>
<dbReference type="Gene3D" id="2.40.110.10">
    <property type="entry name" value="Butyryl-CoA Dehydrogenase, subunit A, domain 2"/>
    <property type="match status" value="1"/>
</dbReference>
<accession>A0A1I4ZG27</accession>
<dbReference type="Gene3D" id="1.10.540.10">
    <property type="entry name" value="Acyl-CoA dehydrogenase/oxidase, N-terminal domain"/>
    <property type="match status" value="1"/>
</dbReference>
<dbReference type="Gene3D" id="1.20.140.10">
    <property type="entry name" value="Butyryl-CoA Dehydrogenase, subunit A, domain 3"/>
    <property type="match status" value="1"/>
</dbReference>
<evidence type="ECO:0000256" key="1">
    <source>
        <dbReference type="ARBA" id="ARBA00001974"/>
    </source>
</evidence>
<evidence type="ECO:0000259" key="8">
    <source>
        <dbReference type="Pfam" id="PF02770"/>
    </source>
</evidence>
<dbReference type="SUPFAM" id="SSF47203">
    <property type="entry name" value="Acyl-CoA dehydrogenase C-terminal domain-like"/>
    <property type="match status" value="1"/>
</dbReference>
<dbReference type="PROSITE" id="PS00072">
    <property type="entry name" value="ACYL_COA_DH_1"/>
    <property type="match status" value="1"/>
</dbReference>
<comment type="similarity">
    <text evidence="2 6">Belongs to the acyl-CoA dehydrogenase family.</text>
</comment>
<proteinExistence type="inferred from homology"/>
<dbReference type="STRING" id="260086.SAMN05216207_101561"/>
<dbReference type="CDD" id="cd00567">
    <property type="entry name" value="ACAD"/>
    <property type="match status" value="1"/>
</dbReference>
<dbReference type="SUPFAM" id="SSF56645">
    <property type="entry name" value="Acyl-CoA dehydrogenase NM domain-like"/>
    <property type="match status" value="1"/>
</dbReference>
<dbReference type="PANTHER" id="PTHR43884">
    <property type="entry name" value="ACYL-COA DEHYDROGENASE"/>
    <property type="match status" value="1"/>
</dbReference>